<feature type="transmembrane region" description="Helical" evidence="1">
    <location>
        <begin position="6"/>
        <end position="25"/>
    </location>
</feature>
<keyword evidence="1" id="KW-0472">Membrane</keyword>
<keyword evidence="1" id="KW-1133">Transmembrane helix</keyword>
<protein>
    <submittedName>
        <fullName evidence="2">Uncharacterized protein</fullName>
    </submittedName>
</protein>
<sequence length="227" mass="25631">MPPAEIFIVAIPFLAVVSLGVISTVRTERRRRRSVKGTREFAERHSWRYQEDAPGLTERYELPISASGRLRHCRSRHLISGTYRGREARVWEFSATEKTRRRRSGGGRHPSSTLYHLIALTMDQELPSLTMTSRGGAISRALAGQPSQTTGDPDFDNAWWAKAHDQGVLRSLLSSGLRAHLMASRGEVNGLATRGRTLVVWRKGRQQAEKLEPMLEKAAEISRYVER</sequence>
<gene>
    <name evidence="2" type="ORF">EDD31_1034</name>
</gene>
<dbReference type="Proteomes" id="UP000280668">
    <property type="component" value="Unassembled WGS sequence"/>
</dbReference>
<reference evidence="2 3" key="1">
    <citation type="submission" date="2018-11" db="EMBL/GenBank/DDBJ databases">
        <title>Sequencing the genomes of 1000 actinobacteria strains.</title>
        <authorList>
            <person name="Klenk H.-P."/>
        </authorList>
    </citation>
    <scope>NUCLEOTIDE SEQUENCE [LARGE SCALE GENOMIC DNA]</scope>
    <source>
        <strain evidence="2 3">DSM 11294</strain>
    </source>
</reference>
<organism evidence="2 3">
    <name type="scientific">Bogoriella caseilytica</name>
    <dbReference type="NCBI Taxonomy" id="56055"/>
    <lineage>
        <taxon>Bacteria</taxon>
        <taxon>Bacillati</taxon>
        <taxon>Actinomycetota</taxon>
        <taxon>Actinomycetes</taxon>
        <taxon>Micrococcales</taxon>
        <taxon>Bogoriellaceae</taxon>
        <taxon>Bogoriella</taxon>
    </lineage>
</organism>
<dbReference type="RefSeq" id="WP_123303209.1">
    <property type="nucleotide sequence ID" value="NZ_RKHK01000001.1"/>
</dbReference>
<dbReference type="EMBL" id="RKHK01000001">
    <property type="protein sequence ID" value="ROR72676.1"/>
    <property type="molecule type" value="Genomic_DNA"/>
</dbReference>
<keyword evidence="1" id="KW-0812">Transmembrane</keyword>
<evidence type="ECO:0000256" key="1">
    <source>
        <dbReference type="SAM" id="Phobius"/>
    </source>
</evidence>
<evidence type="ECO:0000313" key="3">
    <source>
        <dbReference type="Proteomes" id="UP000280668"/>
    </source>
</evidence>
<comment type="caution">
    <text evidence="2">The sequence shown here is derived from an EMBL/GenBank/DDBJ whole genome shotgun (WGS) entry which is preliminary data.</text>
</comment>
<evidence type="ECO:0000313" key="2">
    <source>
        <dbReference type="EMBL" id="ROR72676.1"/>
    </source>
</evidence>
<accession>A0A3N2BBP1</accession>
<dbReference type="OrthoDB" id="3429251at2"/>
<name>A0A3N2BBP1_9MICO</name>
<keyword evidence="3" id="KW-1185">Reference proteome</keyword>
<dbReference type="AlphaFoldDB" id="A0A3N2BBP1"/>
<proteinExistence type="predicted"/>